<dbReference type="SUPFAM" id="SSF90112">
    <property type="entry name" value="Neurotransmitter-gated ion-channel transmembrane pore"/>
    <property type="match status" value="1"/>
</dbReference>
<dbReference type="PROSITE" id="PS00236">
    <property type="entry name" value="NEUROTR_ION_CHANNEL"/>
    <property type="match status" value="1"/>
</dbReference>
<dbReference type="InterPro" id="IPR002394">
    <property type="entry name" value="Nicotinic_acetylcholine_rcpt"/>
</dbReference>
<dbReference type="PANTHER" id="PTHR18945">
    <property type="entry name" value="NEUROTRANSMITTER GATED ION CHANNEL"/>
    <property type="match status" value="1"/>
</dbReference>
<feature type="domain" description="Neurotransmitter-gated ion-channel transmembrane" evidence="18">
    <location>
        <begin position="220"/>
        <end position="407"/>
    </location>
</feature>
<evidence type="ECO:0000259" key="17">
    <source>
        <dbReference type="Pfam" id="PF02931"/>
    </source>
</evidence>
<dbReference type="InterPro" id="IPR018000">
    <property type="entry name" value="Neurotransmitter_ion_chnl_CS"/>
</dbReference>
<reference evidence="19 20" key="1">
    <citation type="journal article" date="2021" name="Elife">
        <title>Chloroplast acquisition without the gene transfer in kleptoplastic sea slugs, Plakobranchus ocellatus.</title>
        <authorList>
            <person name="Maeda T."/>
            <person name="Takahashi S."/>
            <person name="Yoshida T."/>
            <person name="Shimamura S."/>
            <person name="Takaki Y."/>
            <person name="Nagai Y."/>
            <person name="Toyoda A."/>
            <person name="Suzuki Y."/>
            <person name="Arimoto A."/>
            <person name="Ishii H."/>
            <person name="Satoh N."/>
            <person name="Nishiyama T."/>
            <person name="Hasebe M."/>
            <person name="Maruyama T."/>
            <person name="Minagawa J."/>
            <person name="Obokata J."/>
            <person name="Shigenobu S."/>
        </authorList>
    </citation>
    <scope>NUCLEOTIDE SEQUENCE [LARGE SCALE GENOMIC DNA]</scope>
</reference>
<feature type="compositionally biased region" description="Low complexity" evidence="16">
    <location>
        <begin position="552"/>
        <end position="561"/>
    </location>
</feature>
<feature type="compositionally biased region" description="Low complexity" evidence="16">
    <location>
        <begin position="409"/>
        <end position="423"/>
    </location>
</feature>
<feature type="compositionally biased region" description="Basic and acidic residues" evidence="16">
    <location>
        <begin position="381"/>
        <end position="403"/>
    </location>
</feature>
<feature type="transmembrane region" description="Helical" evidence="15">
    <location>
        <begin position="214"/>
        <end position="235"/>
    </location>
</feature>
<evidence type="ECO:0000256" key="12">
    <source>
        <dbReference type="ARBA" id="ARBA00023286"/>
    </source>
</evidence>
<dbReference type="FunFam" id="2.70.170.10:FF:000016">
    <property type="entry name" value="Nicotinic acetylcholine receptor subunit"/>
    <property type="match status" value="1"/>
</dbReference>
<organism evidence="19 20">
    <name type="scientific">Plakobranchus ocellatus</name>
    <dbReference type="NCBI Taxonomy" id="259542"/>
    <lineage>
        <taxon>Eukaryota</taxon>
        <taxon>Metazoa</taxon>
        <taxon>Spiralia</taxon>
        <taxon>Lophotrochozoa</taxon>
        <taxon>Mollusca</taxon>
        <taxon>Gastropoda</taxon>
        <taxon>Heterobranchia</taxon>
        <taxon>Euthyneura</taxon>
        <taxon>Panpulmonata</taxon>
        <taxon>Sacoglossa</taxon>
        <taxon>Placobranchoidea</taxon>
        <taxon>Plakobranchidae</taxon>
        <taxon>Plakobranchus</taxon>
    </lineage>
</organism>
<feature type="transmembrane region" description="Helical" evidence="15">
    <location>
        <begin position="278"/>
        <end position="298"/>
    </location>
</feature>
<evidence type="ECO:0000313" key="20">
    <source>
        <dbReference type="Proteomes" id="UP000735302"/>
    </source>
</evidence>
<evidence type="ECO:0000256" key="11">
    <source>
        <dbReference type="ARBA" id="ARBA00023180"/>
    </source>
</evidence>
<keyword evidence="9" id="KW-1015">Disulfide bond</keyword>
<dbReference type="InterPro" id="IPR006029">
    <property type="entry name" value="Neurotrans-gated_channel_TM"/>
</dbReference>
<feature type="region of interest" description="Disordered" evidence="16">
    <location>
        <begin position="518"/>
        <end position="561"/>
    </location>
</feature>
<evidence type="ECO:0000256" key="16">
    <source>
        <dbReference type="SAM" id="MobiDB-lite"/>
    </source>
</evidence>
<accession>A0AAV3YDR2</accession>
<keyword evidence="2 15" id="KW-0813">Transport</keyword>
<dbReference type="Proteomes" id="UP000735302">
    <property type="component" value="Unassembled WGS sequence"/>
</dbReference>
<keyword evidence="7 15" id="KW-0406">Ion transport</keyword>
<keyword evidence="6" id="KW-0770">Synapse</keyword>
<dbReference type="GO" id="GO:0004888">
    <property type="term" value="F:transmembrane signaling receptor activity"/>
    <property type="evidence" value="ECO:0007669"/>
    <property type="project" value="InterPro"/>
</dbReference>
<dbReference type="InterPro" id="IPR036734">
    <property type="entry name" value="Neur_chan_lig-bd_sf"/>
</dbReference>
<keyword evidence="10 19" id="KW-0675">Receptor</keyword>
<keyword evidence="3" id="KW-1003">Cell membrane</keyword>
<dbReference type="GO" id="GO:0045211">
    <property type="term" value="C:postsynaptic membrane"/>
    <property type="evidence" value="ECO:0007669"/>
    <property type="project" value="InterPro"/>
</dbReference>
<feature type="compositionally biased region" description="Low complexity" evidence="16">
    <location>
        <begin position="528"/>
        <end position="546"/>
    </location>
</feature>
<protein>
    <submittedName>
        <fullName evidence="19">Acetylcholine receptor subunit beta-like 1</fullName>
    </submittedName>
</protein>
<feature type="transmembrane region" description="Helical" evidence="15">
    <location>
        <begin position="247"/>
        <end position="266"/>
    </location>
</feature>
<feature type="transmembrane region" description="Helical" evidence="15">
    <location>
        <begin position="608"/>
        <end position="626"/>
    </location>
</feature>
<dbReference type="Pfam" id="PF02931">
    <property type="entry name" value="Neur_chan_LBD"/>
    <property type="match status" value="1"/>
</dbReference>
<proteinExistence type="inferred from homology"/>
<dbReference type="GO" id="GO:0022848">
    <property type="term" value="F:acetylcholine-gated monoatomic cation-selective channel activity"/>
    <property type="evidence" value="ECO:0007669"/>
    <property type="project" value="InterPro"/>
</dbReference>
<evidence type="ECO:0000256" key="7">
    <source>
        <dbReference type="ARBA" id="ARBA00023065"/>
    </source>
</evidence>
<evidence type="ECO:0000256" key="13">
    <source>
        <dbReference type="ARBA" id="ARBA00023303"/>
    </source>
</evidence>
<evidence type="ECO:0000256" key="1">
    <source>
        <dbReference type="ARBA" id="ARBA00009237"/>
    </source>
</evidence>
<dbReference type="InterPro" id="IPR036719">
    <property type="entry name" value="Neuro-gated_channel_TM_sf"/>
</dbReference>
<comment type="subcellular location">
    <subcellularLocation>
        <location evidence="14">Synaptic cell membrane</location>
        <topology evidence="14">Multi-pass membrane protein</topology>
    </subcellularLocation>
</comment>
<evidence type="ECO:0000256" key="6">
    <source>
        <dbReference type="ARBA" id="ARBA00023018"/>
    </source>
</evidence>
<evidence type="ECO:0000256" key="9">
    <source>
        <dbReference type="ARBA" id="ARBA00023157"/>
    </source>
</evidence>
<dbReference type="InterPro" id="IPR006202">
    <property type="entry name" value="Neur_chan_lig-bd"/>
</dbReference>
<dbReference type="EMBL" id="BLXT01000825">
    <property type="protein sequence ID" value="GFN80664.1"/>
    <property type="molecule type" value="Genomic_DNA"/>
</dbReference>
<evidence type="ECO:0000259" key="18">
    <source>
        <dbReference type="Pfam" id="PF02932"/>
    </source>
</evidence>
<sequence>MSQRELNRALFEGNGYNPLIRPVADSSESLRINFSLALSAIINVDEKNQVMVTNVWLQIYWFDYQLVWDPEEYGGIKQIKINHTYLWTPEIVLFNNADGNFEPSYYPNCVLYNIGKVDFIPPAIYTSSCTINVEYFPFDQQVCEMKFGSWTFEGMTLVYEFAENVNYLILTDYMPNGAWDIIDCPGRIENITDTVTGGPKEIIVYELVLRRKTLFYTVNLIIPCFLHAFSCLWVFLLPTDGCEKVTLVISVLVSLVVLLLVLQKILPPSKTIPLIAKYFIFTFIMNVLEIAVSIVIVYCSYKSPRTADVMPKWVCWLFLYKLPKLLLMDRPDHATRWQQKSCTPPPSYPNTPMVPRANLAVQAAVALSAVTAGVKQRKAKPAHDTPKTVETSKDSTRIQDWRHKFSKAHSPGMTLSSSTSGSHMSDDSPTFELRDFPPPAFKPPNGHRCMLRDSGTSQSSESIDCLPSCSKRLPEEGTGHRDGPLGGASGASFGPAGFCTAGDLSISARVDGHCGYDSLQRSQHRRPQQQQQQQQQQQPKKQQQHQQHQHTQHTQQRQHPQVSPLLLTKEIYSAANAIKYICHQMRNREDYETVLDDWKYFAAVIDRLLMIIFVLVSLSGTIGVLINAPHILEVVDQDKIIAANSPPG</sequence>
<dbReference type="Pfam" id="PF02932">
    <property type="entry name" value="Neur_chan_memb"/>
    <property type="match status" value="2"/>
</dbReference>
<keyword evidence="12" id="KW-1071">Ligand-gated ion channel</keyword>
<comment type="caution">
    <text evidence="19">The sequence shown here is derived from an EMBL/GenBank/DDBJ whole genome shotgun (WGS) entry which is preliminary data.</text>
</comment>
<comment type="similarity">
    <text evidence="1">Belongs to the ligand-gated ion channel (TC 1.A.9) family. Acetylcholine receptor (TC 1.A.9.1) subfamily.</text>
</comment>
<evidence type="ECO:0000256" key="14">
    <source>
        <dbReference type="ARBA" id="ARBA00034099"/>
    </source>
</evidence>
<evidence type="ECO:0000256" key="8">
    <source>
        <dbReference type="ARBA" id="ARBA00023136"/>
    </source>
</evidence>
<dbReference type="Gene3D" id="1.20.58.390">
    <property type="entry name" value="Neurotransmitter-gated ion-channel transmembrane domain"/>
    <property type="match status" value="2"/>
</dbReference>
<keyword evidence="4 15" id="KW-0812">Transmembrane</keyword>
<dbReference type="InterPro" id="IPR006201">
    <property type="entry name" value="Neur_channel"/>
</dbReference>
<dbReference type="Gene3D" id="2.70.170.10">
    <property type="entry name" value="Neurotransmitter-gated ion-channel ligand-binding domain"/>
    <property type="match status" value="1"/>
</dbReference>
<name>A0AAV3YDR2_9GAST</name>
<evidence type="ECO:0000256" key="4">
    <source>
        <dbReference type="ARBA" id="ARBA00022692"/>
    </source>
</evidence>
<evidence type="ECO:0000256" key="5">
    <source>
        <dbReference type="ARBA" id="ARBA00022989"/>
    </source>
</evidence>
<evidence type="ECO:0000256" key="3">
    <source>
        <dbReference type="ARBA" id="ARBA00022475"/>
    </source>
</evidence>
<feature type="region of interest" description="Disordered" evidence="16">
    <location>
        <begin position="376"/>
        <end position="469"/>
    </location>
</feature>
<gene>
    <name evidence="19" type="ORF">PoB_000717000</name>
</gene>
<evidence type="ECO:0000256" key="15">
    <source>
        <dbReference type="RuleBase" id="RU000687"/>
    </source>
</evidence>
<keyword evidence="5 15" id="KW-1133">Transmembrane helix</keyword>
<keyword evidence="11" id="KW-0325">Glycoprotein</keyword>
<evidence type="ECO:0000256" key="10">
    <source>
        <dbReference type="ARBA" id="ARBA00023170"/>
    </source>
</evidence>
<evidence type="ECO:0000256" key="2">
    <source>
        <dbReference type="ARBA" id="ARBA00022448"/>
    </source>
</evidence>
<dbReference type="PRINTS" id="PR00252">
    <property type="entry name" value="NRIONCHANNEL"/>
</dbReference>
<keyword evidence="13 15" id="KW-0407">Ion channel</keyword>
<dbReference type="PRINTS" id="PR00254">
    <property type="entry name" value="NICOTINICR"/>
</dbReference>
<keyword evidence="20" id="KW-1185">Reference proteome</keyword>
<feature type="domain" description="Neurotransmitter-gated ion-channel transmembrane" evidence="18">
    <location>
        <begin position="526"/>
        <end position="624"/>
    </location>
</feature>
<evidence type="ECO:0000313" key="19">
    <source>
        <dbReference type="EMBL" id="GFN80664.1"/>
    </source>
</evidence>
<feature type="domain" description="Neurotransmitter-gated ion-channel ligand-binding" evidence="17">
    <location>
        <begin position="5"/>
        <end position="213"/>
    </location>
</feature>
<dbReference type="AlphaFoldDB" id="A0AAV3YDR2"/>
<dbReference type="InterPro" id="IPR038050">
    <property type="entry name" value="Neuro_actylchol_rec"/>
</dbReference>
<keyword evidence="8 15" id="KW-0472">Membrane</keyword>
<dbReference type="SUPFAM" id="SSF63712">
    <property type="entry name" value="Nicotinic receptor ligand binding domain-like"/>
    <property type="match status" value="1"/>
</dbReference>